<comment type="caution">
    <text evidence="3">The sequence shown here is derived from an EMBL/GenBank/DDBJ whole genome shotgun (WGS) entry which is preliminary data.</text>
</comment>
<evidence type="ECO:0000256" key="1">
    <source>
        <dbReference type="SAM" id="MobiDB-lite"/>
    </source>
</evidence>
<feature type="compositionally biased region" description="Polar residues" evidence="1">
    <location>
        <begin position="581"/>
        <end position="606"/>
    </location>
</feature>
<dbReference type="InterPro" id="IPR016169">
    <property type="entry name" value="FAD-bd_PCMH_sub2"/>
</dbReference>
<dbReference type="InterPro" id="IPR016166">
    <property type="entry name" value="FAD-bd_PCMH"/>
</dbReference>
<feature type="region of interest" description="Disordered" evidence="1">
    <location>
        <begin position="579"/>
        <end position="618"/>
    </location>
</feature>
<evidence type="ECO:0000259" key="2">
    <source>
        <dbReference type="PROSITE" id="PS51387"/>
    </source>
</evidence>
<accession>A0A438N0I0</accession>
<evidence type="ECO:0000313" key="4">
    <source>
        <dbReference type="Proteomes" id="UP000288859"/>
    </source>
</evidence>
<evidence type="ECO:0000313" key="3">
    <source>
        <dbReference type="EMBL" id="RVX69210.1"/>
    </source>
</evidence>
<gene>
    <name evidence="3" type="ORF">B0A52_07186</name>
</gene>
<dbReference type="GO" id="GO:0003885">
    <property type="term" value="F:D-arabinono-1,4-lactone oxidase activity"/>
    <property type="evidence" value="ECO:0007669"/>
    <property type="project" value="TreeGrafter"/>
</dbReference>
<proteinExistence type="predicted"/>
<dbReference type="PANTHER" id="PTHR43762:SF1">
    <property type="entry name" value="D-ARABINONO-1,4-LACTONE OXIDASE"/>
    <property type="match status" value="1"/>
</dbReference>
<dbReference type="InterPro" id="IPR010031">
    <property type="entry name" value="FAD_lactone_oxidase-like"/>
</dbReference>
<dbReference type="EMBL" id="NAJM01000031">
    <property type="protein sequence ID" value="RVX69210.1"/>
    <property type="molecule type" value="Genomic_DNA"/>
</dbReference>
<dbReference type="OrthoDB" id="610608at2759"/>
<organism evidence="3 4">
    <name type="scientific">Exophiala mesophila</name>
    <name type="common">Black yeast-like fungus</name>
    <dbReference type="NCBI Taxonomy" id="212818"/>
    <lineage>
        <taxon>Eukaryota</taxon>
        <taxon>Fungi</taxon>
        <taxon>Dikarya</taxon>
        <taxon>Ascomycota</taxon>
        <taxon>Pezizomycotina</taxon>
        <taxon>Eurotiomycetes</taxon>
        <taxon>Chaetothyriomycetidae</taxon>
        <taxon>Chaetothyriales</taxon>
        <taxon>Herpotrichiellaceae</taxon>
        <taxon>Exophiala</taxon>
    </lineage>
</organism>
<dbReference type="PROSITE" id="PS51387">
    <property type="entry name" value="FAD_PCMH"/>
    <property type="match status" value="1"/>
</dbReference>
<dbReference type="AlphaFoldDB" id="A0A438N0I0"/>
<dbReference type="VEuPathDB" id="FungiDB:PV10_03255"/>
<feature type="region of interest" description="Disordered" evidence="1">
    <location>
        <begin position="830"/>
        <end position="855"/>
    </location>
</feature>
<name>A0A438N0I0_EXOME</name>
<reference evidence="3 4" key="1">
    <citation type="submission" date="2017-03" db="EMBL/GenBank/DDBJ databases">
        <title>Genomes of endolithic fungi from Antarctica.</title>
        <authorList>
            <person name="Coleine C."/>
            <person name="Masonjones S."/>
            <person name="Stajich J.E."/>
        </authorList>
    </citation>
    <scope>NUCLEOTIDE SEQUENCE [LARGE SCALE GENOMIC DNA]</scope>
    <source>
        <strain evidence="3 4">CCFEE 6314</strain>
    </source>
</reference>
<dbReference type="Gene3D" id="3.30.465.10">
    <property type="match status" value="1"/>
</dbReference>
<dbReference type="Gene3D" id="3.30.43.10">
    <property type="entry name" value="Uridine Diphospho-n-acetylenolpyruvylglucosamine Reductase, domain 2"/>
    <property type="match status" value="1"/>
</dbReference>
<dbReference type="GO" id="GO:0071949">
    <property type="term" value="F:FAD binding"/>
    <property type="evidence" value="ECO:0007669"/>
    <property type="project" value="InterPro"/>
</dbReference>
<dbReference type="SUPFAM" id="SSF56176">
    <property type="entry name" value="FAD-binding/transporter-associated domain-like"/>
    <property type="match status" value="1"/>
</dbReference>
<sequence>MATESRKSGLRHGNHVHNSLTSVTECVLGLKDQFDDNDLPGLRSLIDDYFDSNVSVDEEHFVQRFLRAFKQSKKDSTYSHLLGDYDDEFRVIVNDFVDGKINAQAAAERYSPFAARKPPKGIVQTPGLVSLAGPDRNLLKEHTNLLKALPTAIPSYINKLIAKFAPSLKDPKEFLYIPSFKNLEFQNHGRTVKHTPAITCVPKTAQDIAEIVRYAKAKQMGVRVAGFRHSWSPVFGRSPKHKNKNNGDILISTLGLVDATLLPNFTSLPTDLFQPEAKDLNSIVFVDHNYVKGPQLSNGKRYVRVGTSTTNEQLRRWCINTGKVTLPCQIIEVEITMGGSNATICHGAGINNPTLSDLVRAIEYVDANGVLRMIDMSTPAMLRAAAGCFGLIGVVTHLVLEFDRLTCALMKPRKIPVVEAIPPPPGFKHADIPLPLRPKEPLSLERAAEVQRDFEHRAINHFYAEWFWFPYSSDVWVNTWEKTDDLTGAKDYPSNIKTVLQVFGTFMMQLAQNATILLDITDKYPETQTKLLTWLAMKNLDDVGPHGEPIKTWIPDALHFQRGVQNIRVRDLEIEIPLQPRITNTEPQQSTTSATPEPGTDTNTDAGTDPEIHRTSLASSTTWQSVPTALRTTQTINLSIVQRAWWDAIIACYSDIDSSPQRMPLEMRIMSDSKVTLAPQRGHPLGVCAIEILTLHNVADIWPAYAQKVLDKWTDYRDATGALVPVRPHWAKEWYGYQYRGRPWEDVLRHETAEHGGYRDEIAEWQREVTELAARDGWKIETARRIFGNEALDRLFWTGVDRVSASATAARLKSTNGEAMNGSTRRRFTFKGTKSLPPVEQKSANTDKHGRQRPLQRFMTRLKKAIN</sequence>
<protein>
    <recommendedName>
        <fullName evidence="2">FAD-binding PCMH-type domain-containing protein</fullName>
    </recommendedName>
</protein>
<dbReference type="PANTHER" id="PTHR43762">
    <property type="entry name" value="L-GULONOLACTONE OXIDASE"/>
    <property type="match status" value="1"/>
</dbReference>
<feature type="domain" description="FAD-binding PCMH-type" evidence="2">
    <location>
        <begin position="192"/>
        <end position="405"/>
    </location>
</feature>
<dbReference type="InterPro" id="IPR036318">
    <property type="entry name" value="FAD-bd_PCMH-like_sf"/>
</dbReference>
<dbReference type="InterPro" id="IPR016167">
    <property type="entry name" value="FAD-bd_PCMH_sub1"/>
</dbReference>
<dbReference type="GO" id="GO:0005739">
    <property type="term" value="C:mitochondrion"/>
    <property type="evidence" value="ECO:0007669"/>
    <property type="project" value="TreeGrafter"/>
</dbReference>
<dbReference type="Proteomes" id="UP000288859">
    <property type="component" value="Unassembled WGS sequence"/>
</dbReference>